<dbReference type="SUPFAM" id="SSF52540">
    <property type="entry name" value="P-loop containing nucleoside triphosphate hydrolases"/>
    <property type="match status" value="1"/>
</dbReference>
<dbReference type="PANTHER" id="PTHR32114">
    <property type="entry name" value="ABC TRANSPORTER ABCH.3"/>
    <property type="match status" value="1"/>
</dbReference>
<evidence type="ECO:0000256" key="3">
    <source>
        <dbReference type="ARBA" id="ARBA00013368"/>
    </source>
</evidence>
<feature type="coiled-coil region" evidence="4">
    <location>
        <begin position="271"/>
        <end position="298"/>
    </location>
</feature>
<evidence type="ECO:0000259" key="5">
    <source>
        <dbReference type="Pfam" id="PF02463"/>
    </source>
</evidence>
<organism evidence="6 7">
    <name type="scientific">Nocardia jiangxiensis</name>
    <dbReference type="NCBI Taxonomy" id="282685"/>
    <lineage>
        <taxon>Bacteria</taxon>
        <taxon>Bacillati</taxon>
        <taxon>Actinomycetota</taxon>
        <taxon>Actinomycetes</taxon>
        <taxon>Mycobacteriales</taxon>
        <taxon>Nocardiaceae</taxon>
        <taxon>Nocardia</taxon>
    </lineage>
</organism>
<dbReference type="RefSeq" id="WP_387403158.1">
    <property type="nucleotide sequence ID" value="NZ_JBIAQY010000003.1"/>
</dbReference>
<reference evidence="6 7" key="1">
    <citation type="submission" date="2024-10" db="EMBL/GenBank/DDBJ databases">
        <title>The Natural Products Discovery Center: Release of the First 8490 Sequenced Strains for Exploring Actinobacteria Biosynthetic Diversity.</title>
        <authorList>
            <person name="Kalkreuter E."/>
            <person name="Kautsar S.A."/>
            <person name="Yang D."/>
            <person name="Bader C.D."/>
            <person name="Teijaro C.N."/>
            <person name="Fluegel L."/>
            <person name="Davis C.M."/>
            <person name="Simpson J.R."/>
            <person name="Lauterbach L."/>
            <person name="Steele A.D."/>
            <person name="Gui C."/>
            <person name="Meng S."/>
            <person name="Li G."/>
            <person name="Viehrig K."/>
            <person name="Ye F."/>
            <person name="Su P."/>
            <person name="Kiefer A.F."/>
            <person name="Nichols A."/>
            <person name="Cepeda A.J."/>
            <person name="Yan W."/>
            <person name="Fan B."/>
            <person name="Jiang Y."/>
            <person name="Adhikari A."/>
            <person name="Zheng C.-J."/>
            <person name="Schuster L."/>
            <person name="Cowan T.M."/>
            <person name="Smanski M.J."/>
            <person name="Chevrette M.G."/>
            <person name="De Carvalho L.P.S."/>
            <person name="Shen B."/>
        </authorList>
    </citation>
    <scope>NUCLEOTIDE SEQUENCE [LARGE SCALE GENOMIC DNA]</scope>
    <source>
        <strain evidence="6 7">NPDC002593</strain>
    </source>
</reference>
<comment type="similarity">
    <text evidence="1">Belongs to the SMC family. SbcC subfamily.</text>
</comment>
<evidence type="ECO:0000313" key="6">
    <source>
        <dbReference type="EMBL" id="MFF3567944.1"/>
    </source>
</evidence>
<evidence type="ECO:0000313" key="7">
    <source>
        <dbReference type="Proteomes" id="UP001601992"/>
    </source>
</evidence>
<dbReference type="Gene3D" id="3.40.50.300">
    <property type="entry name" value="P-loop containing nucleotide triphosphate hydrolases"/>
    <property type="match status" value="2"/>
</dbReference>
<dbReference type="PANTHER" id="PTHR32114:SF2">
    <property type="entry name" value="ABC TRANSPORTER ABCH.3"/>
    <property type="match status" value="1"/>
</dbReference>
<sequence>MRPITLSLTGFRSYHPGPVIIDFTGRELAAMLGRTGAGKSSVLGGITYALFRKSAWDNLELRQLMADGAPAMTVELTFEHENQRWFIHRTMHATNPNAGRHHLVNETTGEEIDGASPVDARIRAVLQMGHETFLRVGLLPQGKFDQLLADRPSDRTKRLRELFGTDSLDDVRRIAERRVVGLGGLITAAEVKRATMHGNPAAVAAAAGVQAELAQARADRLNTSVDVMTALRGEVAAARAAAAEIDSAARNLNEVPAPSAATVLDGIEPVAARIAAERESLNRRAEAAEQAEVAATAELAKLAAHGEDLDALNRAAVTLESLATRCEEHRGERDRIVAVTEQLAVEEAAIARIREDLEERVERTRPLTATAEAADRTARNLRSRAALVRTRLGSATAAAVHVADAIRAHGAAFEQLAAAEREVLRLEPETAAAATVLDTVQAHLDMLQLRDRAVDLAVEVHPGQDCPVCRRELPADFEPVSKTAATELRSAKKAVDDAKIAHTGVADRLAQARAGLDMAKAAVPERIAERKAAEEASQRTADAARRDLLEFAALAVDTEGVFDAEAASATLSAALVALAEHTDGPGPNAESLTEPIPAALETYTEAATAHAGQLSAEATRHTADIDADRTTLGIRERTHQKAVAELRNASTRHDRAVARTTDAVRSLPDRIKALLPDAPIDIDADAAATAEAAVATRMSEVRELIQARDTARTATNTVLAERHDLAEDARKNVEKPLTDLRIGLGSWAKAITLAASRLDSGNRFQVLELGTDSSIAEIRAFAADLSGTAAAVERELGAAAATHSARADDALAGLREHAAALADVQCFDPAADPMLPQALHPLVSAADRSVKEADQWRAEQRTAQDQVVPAANLDYAIAAGKARCAAAEVLRAELVEAKFLGHLTALSTRALLGIASDRLGQLTDGDFGFAENFEVVSRGSGVAHSPNRLSGGEKFLASLALALALAELHSRSGPRLGSLFLDEGFATLDAAALESALEILRTQTGGDRLVMIISHLHAVAETVDDVLWIDRGVDGSTARWLSPAERTELVRADLASGLLSLA</sequence>
<name>A0ABW6RWR9_9NOCA</name>
<protein>
    <recommendedName>
        <fullName evidence="3">Nuclease SbcCD subunit C</fullName>
    </recommendedName>
</protein>
<proteinExistence type="inferred from homology"/>
<evidence type="ECO:0000256" key="1">
    <source>
        <dbReference type="ARBA" id="ARBA00006930"/>
    </source>
</evidence>
<evidence type="ECO:0000256" key="2">
    <source>
        <dbReference type="ARBA" id="ARBA00011322"/>
    </source>
</evidence>
<comment type="caution">
    <text evidence="6">The sequence shown here is derived from an EMBL/GenBank/DDBJ whole genome shotgun (WGS) entry which is preliminary data.</text>
</comment>
<keyword evidence="4" id="KW-0175">Coiled coil</keyword>
<evidence type="ECO:0000256" key="4">
    <source>
        <dbReference type="SAM" id="Coils"/>
    </source>
</evidence>
<gene>
    <name evidence="6" type="ORF">ACFYXQ_09220</name>
</gene>
<dbReference type="EMBL" id="JBIAQY010000003">
    <property type="protein sequence ID" value="MFF3567944.1"/>
    <property type="molecule type" value="Genomic_DNA"/>
</dbReference>
<feature type="domain" description="RecF/RecN/SMC N-terminal" evidence="5">
    <location>
        <begin position="6"/>
        <end position="1027"/>
    </location>
</feature>
<dbReference type="InterPro" id="IPR003395">
    <property type="entry name" value="RecF/RecN/SMC_N"/>
</dbReference>
<dbReference type="Pfam" id="PF02463">
    <property type="entry name" value="SMC_N"/>
    <property type="match status" value="1"/>
</dbReference>
<dbReference type="Proteomes" id="UP001601992">
    <property type="component" value="Unassembled WGS sequence"/>
</dbReference>
<dbReference type="InterPro" id="IPR027417">
    <property type="entry name" value="P-loop_NTPase"/>
</dbReference>
<accession>A0ABW6RWR9</accession>
<keyword evidence="7" id="KW-1185">Reference proteome</keyword>
<comment type="subunit">
    <text evidence="2">Heterodimer of SbcC and SbcD.</text>
</comment>